<keyword evidence="2" id="KW-1185">Reference proteome</keyword>
<dbReference type="EMBL" id="AP018052">
    <property type="protein sequence ID" value="BAZ93682.1"/>
    <property type="molecule type" value="Genomic_DNA"/>
</dbReference>
<name>A0A1Z4VQJ3_9GAMM</name>
<accession>A0A1Z4VQJ3</accession>
<dbReference type="AlphaFoldDB" id="A0A1Z4VQJ3"/>
<gene>
    <name evidence="1" type="ORF">FOKN1_1284</name>
</gene>
<evidence type="ECO:0000313" key="2">
    <source>
        <dbReference type="Proteomes" id="UP000218765"/>
    </source>
</evidence>
<proteinExistence type="predicted"/>
<reference evidence="1 2" key="1">
    <citation type="submission" date="2017-05" db="EMBL/GenBank/DDBJ databases">
        <title>Thiocyanate degradation by Thiohalobacter thiocyanaticus FOKN1.</title>
        <authorList>
            <person name="Oshiki M."/>
            <person name="Fukushima T."/>
            <person name="Kawano S."/>
            <person name="Nakagawa J."/>
        </authorList>
    </citation>
    <scope>NUCLEOTIDE SEQUENCE [LARGE SCALE GENOMIC DNA]</scope>
    <source>
        <strain evidence="1 2">FOKN1</strain>
    </source>
</reference>
<sequence>MLGDDGADDLLVIGLNEYPVILHDAQYPACCVVPLYRIGRGRVMAQIKNDSTQHGDLNAEDAETRRRKVIVYK</sequence>
<organism evidence="1 2">
    <name type="scientific">Thiohalobacter thiocyanaticus</name>
    <dbReference type="NCBI Taxonomy" id="585455"/>
    <lineage>
        <taxon>Bacteria</taxon>
        <taxon>Pseudomonadati</taxon>
        <taxon>Pseudomonadota</taxon>
        <taxon>Gammaproteobacteria</taxon>
        <taxon>Thiohalobacterales</taxon>
        <taxon>Thiohalobacteraceae</taxon>
        <taxon>Thiohalobacter</taxon>
    </lineage>
</organism>
<protein>
    <submittedName>
        <fullName evidence="1">Uncharacterized protein</fullName>
    </submittedName>
</protein>
<evidence type="ECO:0000313" key="1">
    <source>
        <dbReference type="EMBL" id="BAZ93682.1"/>
    </source>
</evidence>
<dbReference type="Proteomes" id="UP000218765">
    <property type="component" value="Chromosome"/>
</dbReference>
<dbReference type="KEGG" id="ttc:FOKN1_1284"/>